<evidence type="ECO:0000259" key="5">
    <source>
        <dbReference type="PROSITE" id="PS51366"/>
    </source>
</evidence>
<keyword evidence="3" id="KW-0648">Protein biosynthesis</keyword>
<organism evidence="6">
    <name type="scientific">Aphanomyces invadans</name>
    <dbReference type="NCBI Taxonomy" id="157072"/>
    <lineage>
        <taxon>Eukaryota</taxon>
        <taxon>Sar</taxon>
        <taxon>Stramenopiles</taxon>
        <taxon>Oomycota</taxon>
        <taxon>Saprolegniomycetes</taxon>
        <taxon>Saprolegniales</taxon>
        <taxon>Verrucalvaceae</taxon>
        <taxon>Aphanomyces</taxon>
    </lineage>
</organism>
<evidence type="ECO:0000256" key="2">
    <source>
        <dbReference type="ARBA" id="ARBA00022540"/>
    </source>
</evidence>
<dbReference type="eggNOG" id="KOG0401">
    <property type="taxonomic scope" value="Eukaryota"/>
</dbReference>
<dbReference type="PROSITE" id="PS51366">
    <property type="entry name" value="MI"/>
    <property type="match status" value="1"/>
</dbReference>
<dbReference type="InterPro" id="IPR003891">
    <property type="entry name" value="Initiation_fac_eIF4g_MI"/>
</dbReference>
<evidence type="ECO:0000256" key="3">
    <source>
        <dbReference type="ARBA" id="ARBA00022917"/>
    </source>
</evidence>
<accession>A0A024USE0</accession>
<dbReference type="STRING" id="157072.A0A024USE0"/>
<dbReference type="PANTHER" id="PTHR23253">
    <property type="entry name" value="EUKARYOTIC TRANSLATION INITIATION FACTOR 4 GAMMA"/>
    <property type="match status" value="1"/>
</dbReference>
<evidence type="ECO:0000256" key="4">
    <source>
        <dbReference type="SAM" id="MobiDB-lite"/>
    </source>
</evidence>
<dbReference type="OrthoDB" id="514777at2759"/>
<dbReference type="VEuPathDB" id="FungiDB:H310_00004"/>
<evidence type="ECO:0000256" key="1">
    <source>
        <dbReference type="ARBA" id="ARBA00005775"/>
    </source>
</evidence>
<dbReference type="GO" id="GO:0016281">
    <property type="term" value="C:eukaryotic translation initiation factor 4F complex"/>
    <property type="evidence" value="ECO:0007669"/>
    <property type="project" value="TreeGrafter"/>
</dbReference>
<proteinExistence type="inferred from homology"/>
<protein>
    <recommendedName>
        <fullName evidence="5">MI domain-containing protein</fullName>
    </recommendedName>
</protein>
<dbReference type="RefSeq" id="XP_008860802.1">
    <property type="nucleotide sequence ID" value="XM_008862580.1"/>
</dbReference>
<dbReference type="InterPro" id="IPR016024">
    <property type="entry name" value="ARM-type_fold"/>
</dbReference>
<feature type="region of interest" description="Disordered" evidence="4">
    <location>
        <begin position="280"/>
        <end position="357"/>
    </location>
</feature>
<dbReference type="SMART" id="SM00543">
    <property type="entry name" value="MIF4G"/>
    <property type="match status" value="1"/>
</dbReference>
<dbReference type="Gene3D" id="1.25.40.180">
    <property type="match status" value="3"/>
</dbReference>
<dbReference type="SUPFAM" id="SSF48371">
    <property type="entry name" value="ARM repeat"/>
    <property type="match status" value="2"/>
</dbReference>
<dbReference type="GO" id="GO:0003729">
    <property type="term" value="F:mRNA binding"/>
    <property type="evidence" value="ECO:0007669"/>
    <property type="project" value="TreeGrafter"/>
</dbReference>
<feature type="region of interest" description="Disordered" evidence="4">
    <location>
        <begin position="1"/>
        <end position="47"/>
    </location>
</feature>
<feature type="compositionally biased region" description="Low complexity" evidence="4">
    <location>
        <begin position="969"/>
        <end position="978"/>
    </location>
</feature>
<comment type="similarity">
    <text evidence="1">Belongs to the eukaryotic initiation factor 4G family.</text>
</comment>
<dbReference type="Pfam" id="PF02854">
    <property type="entry name" value="MIF4G"/>
    <property type="match status" value="2"/>
</dbReference>
<reference evidence="6" key="1">
    <citation type="submission" date="2013-12" db="EMBL/GenBank/DDBJ databases">
        <title>The Genome Sequence of Aphanomyces invadans NJM9701.</title>
        <authorList>
            <consortium name="The Broad Institute Genomics Platform"/>
            <person name="Russ C."/>
            <person name="Tyler B."/>
            <person name="van West P."/>
            <person name="Dieguez-Uribeondo J."/>
            <person name="Young S.K."/>
            <person name="Zeng Q."/>
            <person name="Gargeya S."/>
            <person name="Fitzgerald M."/>
            <person name="Abouelleil A."/>
            <person name="Alvarado L."/>
            <person name="Chapman S.B."/>
            <person name="Gainer-Dewar J."/>
            <person name="Goldberg J."/>
            <person name="Griggs A."/>
            <person name="Gujja S."/>
            <person name="Hansen M."/>
            <person name="Howarth C."/>
            <person name="Imamovic A."/>
            <person name="Ireland A."/>
            <person name="Larimer J."/>
            <person name="McCowan C."/>
            <person name="Murphy C."/>
            <person name="Pearson M."/>
            <person name="Poon T.W."/>
            <person name="Priest M."/>
            <person name="Roberts A."/>
            <person name="Saif S."/>
            <person name="Shea T."/>
            <person name="Sykes S."/>
            <person name="Wortman J."/>
            <person name="Nusbaum C."/>
            <person name="Birren B."/>
        </authorList>
    </citation>
    <scope>NUCLEOTIDE SEQUENCE [LARGE SCALE GENOMIC DNA]</scope>
    <source>
        <strain evidence="6">NJM9701</strain>
    </source>
</reference>
<gene>
    <name evidence="6" type="ORF">H310_00004</name>
</gene>
<feature type="region of interest" description="Disordered" evidence="4">
    <location>
        <begin position="942"/>
        <end position="1027"/>
    </location>
</feature>
<dbReference type="PANTHER" id="PTHR23253:SF9">
    <property type="entry name" value="EUKARYOTIC TRANSLATION INITIATION FACTOR 4 GAMMA 2"/>
    <property type="match status" value="1"/>
</dbReference>
<feature type="region of interest" description="Disordered" evidence="4">
    <location>
        <begin position="391"/>
        <end position="443"/>
    </location>
</feature>
<feature type="region of interest" description="Disordered" evidence="4">
    <location>
        <begin position="476"/>
        <end position="552"/>
    </location>
</feature>
<dbReference type="InterPro" id="IPR003890">
    <property type="entry name" value="MIF4G-like_typ-3"/>
</dbReference>
<keyword evidence="2" id="KW-0396">Initiation factor</keyword>
<evidence type="ECO:0000313" key="6">
    <source>
        <dbReference type="EMBL" id="ETW09391.1"/>
    </source>
</evidence>
<feature type="domain" description="MI" evidence="5">
    <location>
        <begin position="1048"/>
        <end position="1178"/>
    </location>
</feature>
<dbReference type="GO" id="GO:0003743">
    <property type="term" value="F:translation initiation factor activity"/>
    <property type="evidence" value="ECO:0007669"/>
    <property type="project" value="UniProtKB-KW"/>
</dbReference>
<dbReference type="GeneID" id="20077054"/>
<feature type="compositionally biased region" description="Basic and acidic residues" evidence="4">
    <location>
        <begin position="418"/>
        <end position="443"/>
    </location>
</feature>
<dbReference type="EMBL" id="KI913952">
    <property type="protein sequence ID" value="ETW09391.1"/>
    <property type="molecule type" value="Genomic_DNA"/>
</dbReference>
<sequence length="1383" mass="152917">MSAPHQVNHRLPGHGGRDNDDIQSNQFPVRTFSAPPGDVVDTNRPSYPAATRGGYNLGSHGHSFQPHARVPPELVPGVFQPGQPFIPKGAPQHHHVARDQAHVGDSNVALNPQQHQIPGLGRANHSQQVGARPGNRPPNPNVPAFVPQAAPQVQMPLQPGYNPRYQQPPYYVQGGYRANPPPMYAPHMNQSPLPYPPVPNMAMNPAIGLSGQIPVPPPTVVPPPREKKALLIVDPKTKQPINECLATDSKKGTPTPTTKKSISTLRVTSAEFVMPSATFTPVSPPIPPTSPIHETPVLSPKPKIVHASPKNSPKHTPKNSPKPQQVELKFLHSPKTTPKSPVASPKVDFPKQQPMSPVAAVKPPVRVLSPKAVEPNLVFGTVEPASDILTASPKNVSLPPGFDASKKNAQDENPEAEVEAKPVVKSKRTTERPPNDTPKTEKAKTRYSIQFLFSFREEYPDLPEFATEATGWLNMEITCDGPSGRSGSRRTDRQNSGGPPVSQLQRQSSRGNNDKSKQWGRDTTTSRRANGGGRGGKMRQQPSFNDDDVPLKRREDRWVPVKATSNLDKVLKQVQSIMNKMTTQKFDVLSGQLTEIDMESMEMLEAVIKIIFDKALGEPHFCEMYANLCVRLEQHWQVWSFLQIVHHEESNTWSWTTMSDVDAEVVGPFTSEAELFENAEDDPTDVMTAPEGMQLKEVRVRNGKFIKVWELNGELFWSGQNVEDLGESQVLNGPFPTKEEANLNAIKSTTFKRILLNACQAEFEKDNIYEDLEQQKDKAREDGTLTAELEAAFEEKKMLTKQRMLGNIRFIGELFRKGMLQERIMHACILKLLNVMRVPNREDYKIAPLNPKAAPDEESIESLSKLLTTMGKDLEAQHMYPGAMVEYFNYLTYLTKDKRLSSRINFMILDVIDLRKNRWEPRRKELKQKTLEETRKDYEKELASAAKKHGGPPPTRGVVSSTSARDMSQRSGPSSRGGQPPPRSNFNLDKSRSKQFDKPNASGRPASFASVGKGKGLSGGRPPVVEKPAPVKQIADQLAQVSDDTKDLIAKNAKSILEEYVALMDTKEVASCVVELKTRQAPAVSAHLVSSLIVKEGLKLAVEAKDATREGIFDALVFLFEDKQLEADAVKYGLESVILFAPEIVYDVPKINQHLGSIIARLFKLIPSLTLEWLISGIHGDTDALQELVDSGLLCGIVGVFLSQVPPAVAQAQSNAFTSINLTSIFPEHTRTVSDVMDWANKFHLNQALPALYTAGQVYAFAKDSKDVDEVVQWVESNVRGAMRTNSLFTKQACLFLLSLPSWKPYSKLLVGLAGGLDGEMALVDGIVQDVPPEELEPLLSALIERHIVTVEAAVAWKESSRRNPARDKALAQLGDYIEKLQK</sequence>
<name>A0A024USE0_9STRA</name>
<feature type="compositionally biased region" description="Polar residues" evidence="4">
    <location>
        <begin position="494"/>
        <end position="511"/>
    </location>
</feature>